<keyword evidence="1" id="KW-0732">Signal</keyword>
<feature type="chain" id="PRO_5021821075" evidence="1">
    <location>
        <begin position="20"/>
        <end position="366"/>
    </location>
</feature>
<evidence type="ECO:0000313" key="2">
    <source>
        <dbReference type="EMBL" id="GEM81738.1"/>
    </source>
</evidence>
<sequence>MYKKFLVSLMLLFTGGAVSGEVDNYYGWGKELKDEKKAFNQYLNVTVTQVLVDQKSKFSTAQCPDVAEWIMRNLGAQRYPLAYRGVLNSDMEIWAQESPLLDRLPAVGVSLDQYALDSIYSPVMRTAGIKTDLDHITNVNGTYIGTDKISHFLGSGYEYYKRYRKAIHSTSPELAQMEAIAWADSMEGGLLGMKVVGVYSYADLEANYQGFLFAKNLCDKPYIKQVDSQWLLTTPIEVENYVNPNWDESFNVSAYSKSRLESVKNNLINLPVCELRNGAWVTMQTEQYRLFDHSPRSKQSDYLNTSFSAQLFYLAQQYKYAPDTLTAEYLHSQFKELNITQSQLVAWARNVSAPLQSDFTLSALCP</sequence>
<reference evidence="2 3" key="1">
    <citation type="submission" date="2019-07" db="EMBL/GenBank/DDBJ databases">
        <title>Whole genome shotgun sequence of Vibrio superstes NBRC 103154.</title>
        <authorList>
            <person name="Hosoyama A."/>
            <person name="Uohara A."/>
            <person name="Ohji S."/>
            <person name="Ichikawa N."/>
        </authorList>
    </citation>
    <scope>NUCLEOTIDE SEQUENCE [LARGE SCALE GENOMIC DNA]</scope>
    <source>
        <strain evidence="2 3">NBRC 103154</strain>
    </source>
</reference>
<keyword evidence="3" id="KW-1185">Reference proteome</keyword>
<gene>
    <name evidence="2" type="ORF">VSU01S_39830</name>
</gene>
<name>A0A511QWJ4_9VIBR</name>
<evidence type="ECO:0000313" key="3">
    <source>
        <dbReference type="Proteomes" id="UP000321113"/>
    </source>
</evidence>
<dbReference type="EMBL" id="BJXK01000031">
    <property type="protein sequence ID" value="GEM81738.1"/>
    <property type="molecule type" value="Genomic_DNA"/>
</dbReference>
<evidence type="ECO:0000256" key="1">
    <source>
        <dbReference type="SAM" id="SignalP"/>
    </source>
</evidence>
<dbReference type="RefSeq" id="WP_235868921.1">
    <property type="nucleotide sequence ID" value="NZ_BJXK01000031.1"/>
</dbReference>
<proteinExistence type="predicted"/>
<accession>A0A511QWJ4</accession>
<comment type="caution">
    <text evidence="2">The sequence shown here is derived from an EMBL/GenBank/DDBJ whole genome shotgun (WGS) entry which is preliminary data.</text>
</comment>
<protein>
    <submittedName>
        <fullName evidence="2">Uncharacterized protein</fullName>
    </submittedName>
</protein>
<dbReference type="AlphaFoldDB" id="A0A511QWJ4"/>
<feature type="signal peptide" evidence="1">
    <location>
        <begin position="1"/>
        <end position="19"/>
    </location>
</feature>
<dbReference type="Proteomes" id="UP000321113">
    <property type="component" value="Unassembled WGS sequence"/>
</dbReference>
<organism evidence="2 3">
    <name type="scientific">Vibrio superstes NBRC 103154</name>
    <dbReference type="NCBI Taxonomy" id="1219062"/>
    <lineage>
        <taxon>Bacteria</taxon>
        <taxon>Pseudomonadati</taxon>
        <taxon>Pseudomonadota</taxon>
        <taxon>Gammaproteobacteria</taxon>
        <taxon>Vibrionales</taxon>
        <taxon>Vibrionaceae</taxon>
        <taxon>Vibrio</taxon>
    </lineage>
</organism>